<dbReference type="AlphaFoldDB" id="A0A7H2V4D2"/>
<dbReference type="RefSeq" id="WP_191011891.1">
    <property type="nucleotide sequence ID" value="NZ_CP061646.1"/>
</dbReference>
<dbReference type="SUPFAM" id="SSF141571">
    <property type="entry name" value="Pentapeptide repeat-like"/>
    <property type="match status" value="2"/>
</dbReference>
<dbReference type="Gene3D" id="2.160.20.80">
    <property type="entry name" value="E3 ubiquitin-protein ligase SopA"/>
    <property type="match status" value="2"/>
</dbReference>
<gene>
    <name evidence="1" type="ORF">IC776_12085</name>
</gene>
<dbReference type="Proteomes" id="UP000516666">
    <property type="component" value="Chromosome"/>
</dbReference>
<evidence type="ECO:0000313" key="2">
    <source>
        <dbReference type="Proteomes" id="UP000516666"/>
    </source>
</evidence>
<accession>A0A7H2V4D2</accession>
<proteinExistence type="predicted"/>
<reference evidence="1 2" key="2">
    <citation type="submission" date="2020-09" db="EMBL/GenBank/DDBJ databases">
        <authorList>
            <person name="Chen F.-J."/>
            <person name="Lee Y.-T."/>
        </authorList>
    </citation>
    <scope>NUCLEOTIDE SEQUENCE [LARGE SCALE GENOMIC DNA]</scope>
    <source>
        <strain evidence="1 2">AS39</strain>
    </source>
</reference>
<dbReference type="Pfam" id="PF00805">
    <property type="entry name" value="Pentapeptide"/>
    <property type="match status" value="2"/>
</dbReference>
<dbReference type="InterPro" id="IPR051082">
    <property type="entry name" value="Pentapeptide-BTB/POZ_domain"/>
</dbReference>
<dbReference type="EMBL" id="CP061646">
    <property type="protein sequence ID" value="QNX71215.1"/>
    <property type="molecule type" value="Genomic_DNA"/>
</dbReference>
<protein>
    <submittedName>
        <fullName evidence="1">Pentapeptide repeat-containing protein</fullName>
    </submittedName>
</protein>
<name>A0A7H2V4D2_9GAMM</name>
<reference evidence="2" key="1">
    <citation type="submission" date="2020-09" db="EMBL/GenBank/DDBJ databases">
        <title>Clinical and molecular characterization of Acinetobacter seifertii in Taiwan.</title>
        <authorList>
            <person name="Li L.-H."/>
            <person name="Yang Y.-S."/>
            <person name="Sun J.-R."/>
            <person name="Huang T.-W."/>
            <person name="Huang W.-C."/>
            <person name="Wang Y.-C."/>
            <person name="Kuo T.-H."/>
            <person name="Kuo S.-C."/>
            <person name="Chen T.-L."/>
        </authorList>
    </citation>
    <scope>NUCLEOTIDE SEQUENCE [LARGE SCALE GENOMIC DNA]</scope>
    <source>
        <strain evidence="2">AS39</strain>
    </source>
</reference>
<dbReference type="PANTHER" id="PTHR14136">
    <property type="entry name" value="BTB_POZ DOMAIN-CONTAINING PROTEIN KCTD9"/>
    <property type="match status" value="1"/>
</dbReference>
<dbReference type="PANTHER" id="PTHR14136:SF17">
    <property type="entry name" value="BTB_POZ DOMAIN-CONTAINING PROTEIN KCTD9"/>
    <property type="match status" value="1"/>
</dbReference>
<evidence type="ECO:0000313" key="1">
    <source>
        <dbReference type="EMBL" id="QNX71215.1"/>
    </source>
</evidence>
<sequence length="236" mass="27142">MENKWDQVDSYIFLKNLIKCNLQTEENLGIDNDNYLKLPKVIMQEDKSELIDLSYIDLSSLNFGKVWMGHYLAHANLSYSNFFRTQFHHAIAINTNFTGSFFERVQFIPFFAPNSNFENCYFKDCLAFGNGGNPRNSGAYNNFNYCNFKNTKIVGCDFSKSSFQNSSFENAEIKDSRFEGAIFLNANLKNSFFNNCSFSSLEYNGINDFITNVDFSCFDGVKFINCDFKGVSRGEK</sequence>
<organism evidence="1 2">
    <name type="scientific">Acinetobacter seifertii</name>
    <dbReference type="NCBI Taxonomy" id="1530123"/>
    <lineage>
        <taxon>Bacteria</taxon>
        <taxon>Pseudomonadati</taxon>
        <taxon>Pseudomonadota</taxon>
        <taxon>Gammaproteobacteria</taxon>
        <taxon>Moraxellales</taxon>
        <taxon>Moraxellaceae</taxon>
        <taxon>Acinetobacter</taxon>
        <taxon>Acinetobacter calcoaceticus/baumannii complex</taxon>
    </lineage>
</organism>
<dbReference type="InterPro" id="IPR001646">
    <property type="entry name" value="5peptide_repeat"/>
</dbReference>